<dbReference type="GO" id="GO:0000981">
    <property type="term" value="F:DNA-binding transcription factor activity, RNA polymerase II-specific"/>
    <property type="evidence" value="ECO:0007669"/>
    <property type="project" value="TreeGrafter"/>
</dbReference>
<dbReference type="GO" id="GO:0043565">
    <property type="term" value="F:sequence-specific DNA binding"/>
    <property type="evidence" value="ECO:0007669"/>
    <property type="project" value="InterPro"/>
</dbReference>
<dbReference type="InterPro" id="IPR036390">
    <property type="entry name" value="WH_DNA-bd_sf"/>
</dbReference>
<dbReference type="InterPro" id="IPR000418">
    <property type="entry name" value="Ets_dom"/>
</dbReference>
<gene>
    <name evidence="5" type="ORF">FSP39_019821</name>
</gene>
<evidence type="ECO:0000313" key="6">
    <source>
        <dbReference type="Proteomes" id="UP001186944"/>
    </source>
</evidence>
<dbReference type="Proteomes" id="UP001186944">
    <property type="component" value="Unassembled WGS sequence"/>
</dbReference>
<comment type="caution">
    <text evidence="5">The sequence shown here is derived from an EMBL/GenBank/DDBJ whole genome shotgun (WGS) entry which is preliminary data.</text>
</comment>
<name>A0AA89C2G4_PINIB</name>
<keyword evidence="2 3" id="KW-0238">DNA-binding</keyword>
<dbReference type="InterPro" id="IPR036388">
    <property type="entry name" value="WH-like_DNA-bd_sf"/>
</dbReference>
<feature type="domain" description="ETS" evidence="4">
    <location>
        <begin position="1"/>
        <end position="50"/>
    </location>
</feature>
<evidence type="ECO:0000256" key="3">
    <source>
        <dbReference type="RuleBase" id="RU004019"/>
    </source>
</evidence>
<comment type="subcellular location">
    <subcellularLocation>
        <location evidence="3">Nucleus</location>
    </subcellularLocation>
</comment>
<evidence type="ECO:0000256" key="2">
    <source>
        <dbReference type="ARBA" id="ARBA00023125"/>
    </source>
</evidence>
<dbReference type="PANTHER" id="PTHR11849">
    <property type="entry name" value="ETS"/>
    <property type="match status" value="1"/>
</dbReference>
<reference evidence="5" key="1">
    <citation type="submission" date="2019-08" db="EMBL/GenBank/DDBJ databases">
        <title>The improved chromosome-level genome for the pearl oyster Pinctada fucata martensii using PacBio sequencing and Hi-C.</title>
        <authorList>
            <person name="Zheng Z."/>
        </authorList>
    </citation>
    <scope>NUCLEOTIDE SEQUENCE</scope>
    <source>
        <strain evidence="5">ZZ-2019</strain>
        <tissue evidence="5">Adductor muscle</tissue>
    </source>
</reference>
<dbReference type="PRINTS" id="PR00454">
    <property type="entry name" value="ETSDOMAIN"/>
</dbReference>
<dbReference type="PROSITE" id="PS50061">
    <property type="entry name" value="ETS_DOMAIN_3"/>
    <property type="match status" value="1"/>
</dbReference>
<dbReference type="AlphaFoldDB" id="A0AA89C2G4"/>
<dbReference type="Gene3D" id="1.10.10.10">
    <property type="entry name" value="Winged helix-like DNA-binding domain superfamily/Winged helix DNA-binding domain"/>
    <property type="match status" value="1"/>
</dbReference>
<dbReference type="Pfam" id="PF00178">
    <property type="entry name" value="Ets"/>
    <property type="match status" value="1"/>
</dbReference>
<dbReference type="GO" id="GO:0005634">
    <property type="term" value="C:nucleus"/>
    <property type="evidence" value="ECO:0007669"/>
    <property type="project" value="UniProtKB-SubCell"/>
</dbReference>
<protein>
    <recommendedName>
        <fullName evidence="4">ETS domain-containing protein</fullName>
    </recommendedName>
</protein>
<proteinExistence type="inferred from homology"/>
<organism evidence="5 6">
    <name type="scientific">Pinctada imbricata</name>
    <name type="common">Atlantic pearl-oyster</name>
    <name type="synonym">Pinctada martensii</name>
    <dbReference type="NCBI Taxonomy" id="66713"/>
    <lineage>
        <taxon>Eukaryota</taxon>
        <taxon>Metazoa</taxon>
        <taxon>Spiralia</taxon>
        <taxon>Lophotrochozoa</taxon>
        <taxon>Mollusca</taxon>
        <taxon>Bivalvia</taxon>
        <taxon>Autobranchia</taxon>
        <taxon>Pteriomorphia</taxon>
        <taxon>Pterioida</taxon>
        <taxon>Pterioidea</taxon>
        <taxon>Pteriidae</taxon>
        <taxon>Pinctada</taxon>
    </lineage>
</organism>
<keyword evidence="6" id="KW-1185">Reference proteome</keyword>
<dbReference type="GO" id="GO:0030154">
    <property type="term" value="P:cell differentiation"/>
    <property type="evidence" value="ECO:0007669"/>
    <property type="project" value="TreeGrafter"/>
</dbReference>
<keyword evidence="3" id="KW-0539">Nucleus</keyword>
<evidence type="ECO:0000313" key="5">
    <source>
        <dbReference type="EMBL" id="KAK3103516.1"/>
    </source>
</evidence>
<evidence type="ECO:0000259" key="4">
    <source>
        <dbReference type="PROSITE" id="PS50061"/>
    </source>
</evidence>
<dbReference type="SUPFAM" id="SSF46785">
    <property type="entry name" value="Winged helix' DNA-binding domain"/>
    <property type="match status" value="1"/>
</dbReference>
<accession>A0AA89C2G4</accession>
<sequence length="63" mass="7989">MDTVEISKKWGKKKNKDDMNFEKLSRGIRHYYRNKFMTRIEGCRLMYKFNWTKIPRRWRPFDL</sequence>
<comment type="similarity">
    <text evidence="1 3">Belongs to the ETS family.</text>
</comment>
<dbReference type="EMBL" id="VSWD01000005">
    <property type="protein sequence ID" value="KAK3103516.1"/>
    <property type="molecule type" value="Genomic_DNA"/>
</dbReference>
<evidence type="ECO:0000256" key="1">
    <source>
        <dbReference type="ARBA" id="ARBA00005562"/>
    </source>
</evidence>
<dbReference type="InterPro" id="IPR046328">
    <property type="entry name" value="ETS_fam"/>
</dbReference>
<dbReference type="SMART" id="SM00413">
    <property type="entry name" value="ETS"/>
    <property type="match status" value="1"/>
</dbReference>